<dbReference type="AlphaFoldDB" id="A0A0H1RGF4"/>
<evidence type="ECO:0000259" key="1">
    <source>
        <dbReference type="Pfam" id="PF06568"/>
    </source>
</evidence>
<feature type="domain" description="YjiS-like" evidence="1">
    <location>
        <begin position="31"/>
        <end position="66"/>
    </location>
</feature>
<sequence>MEAVMATGYTAVNLGFSTVTRERQSTLLKLLLRYEAWLDRRRSARILYNMDDRSLADIGLSRADVEGLNTASWQDHLPPALGR</sequence>
<dbReference type="PATRIC" id="fig|1225564.3.peg.1511"/>
<accession>A0A0H1RGF4</accession>
<gene>
    <name evidence="2" type="ORF">AA309_05250</name>
</gene>
<keyword evidence="3" id="KW-1185">Reference proteome</keyword>
<dbReference type="InterPro" id="IPR009506">
    <property type="entry name" value="YjiS-like"/>
</dbReference>
<dbReference type="EMBL" id="LCYG01000016">
    <property type="protein sequence ID" value="KLK93896.1"/>
    <property type="molecule type" value="Genomic_DNA"/>
</dbReference>
<evidence type="ECO:0000313" key="2">
    <source>
        <dbReference type="EMBL" id="KLK93896.1"/>
    </source>
</evidence>
<organism evidence="2 3">
    <name type="scientific">Microvirga vignae</name>
    <dbReference type="NCBI Taxonomy" id="1225564"/>
    <lineage>
        <taxon>Bacteria</taxon>
        <taxon>Pseudomonadati</taxon>
        <taxon>Pseudomonadota</taxon>
        <taxon>Alphaproteobacteria</taxon>
        <taxon>Hyphomicrobiales</taxon>
        <taxon>Methylobacteriaceae</taxon>
        <taxon>Microvirga</taxon>
    </lineage>
</organism>
<dbReference type="Pfam" id="PF06568">
    <property type="entry name" value="YjiS-like"/>
    <property type="match status" value="1"/>
</dbReference>
<evidence type="ECO:0000313" key="3">
    <source>
        <dbReference type="Proteomes" id="UP000035489"/>
    </source>
</evidence>
<proteinExistence type="predicted"/>
<protein>
    <recommendedName>
        <fullName evidence="1">YjiS-like domain-containing protein</fullName>
    </recommendedName>
</protein>
<comment type="caution">
    <text evidence="2">The sequence shown here is derived from an EMBL/GenBank/DDBJ whole genome shotgun (WGS) entry which is preliminary data.</text>
</comment>
<dbReference type="Proteomes" id="UP000035489">
    <property type="component" value="Unassembled WGS sequence"/>
</dbReference>
<name>A0A0H1RGF4_9HYPH</name>
<reference evidence="2 3" key="1">
    <citation type="submission" date="2015-05" db="EMBL/GenBank/DDBJ databases">
        <title>Draft genome sequence of Microvirga vignae strain BR3299, a novel nitrogen fixing bacteria isolated from Brazil semi-aired region.</title>
        <authorList>
            <person name="Zilli J.E."/>
            <person name="Passos S.R."/>
            <person name="Leite J."/>
            <person name="Baldani J.I."/>
            <person name="Xavier G.R."/>
            <person name="Rumjaneck N.G."/>
            <person name="Simoes-Araujo J.L."/>
        </authorList>
    </citation>
    <scope>NUCLEOTIDE SEQUENCE [LARGE SCALE GENOMIC DNA]</scope>
    <source>
        <strain evidence="2 3">BR3299</strain>
    </source>
</reference>
<dbReference type="STRING" id="1225564.AA309_05250"/>